<evidence type="ECO:0000313" key="1">
    <source>
        <dbReference type="EMBL" id="GJN04406.1"/>
    </source>
</evidence>
<dbReference type="Proteomes" id="UP001054889">
    <property type="component" value="Unassembled WGS sequence"/>
</dbReference>
<proteinExistence type="predicted"/>
<dbReference type="AlphaFoldDB" id="A0AAV5D1T4"/>
<dbReference type="EMBL" id="BQKI01000011">
    <property type="protein sequence ID" value="GJN04406.1"/>
    <property type="molecule type" value="Genomic_DNA"/>
</dbReference>
<reference evidence="1" key="2">
    <citation type="submission" date="2021-12" db="EMBL/GenBank/DDBJ databases">
        <title>Resequencing data analysis of finger millet.</title>
        <authorList>
            <person name="Hatakeyama M."/>
            <person name="Aluri S."/>
            <person name="Balachadran M.T."/>
            <person name="Sivarajan S.R."/>
            <person name="Poveda L."/>
            <person name="Shimizu-Inatsugi R."/>
            <person name="Schlapbach R."/>
            <person name="Sreeman S.M."/>
            <person name="Shimizu K.K."/>
        </authorList>
    </citation>
    <scope>NUCLEOTIDE SEQUENCE</scope>
</reference>
<protein>
    <submittedName>
        <fullName evidence="1">Uncharacterized protein</fullName>
    </submittedName>
</protein>
<accession>A0AAV5D1T4</accession>
<reference evidence="1" key="1">
    <citation type="journal article" date="2018" name="DNA Res.">
        <title>Multiple hybrid de novo genome assembly of finger millet, an orphan allotetraploid crop.</title>
        <authorList>
            <person name="Hatakeyama M."/>
            <person name="Aluri S."/>
            <person name="Balachadran M.T."/>
            <person name="Sivarajan S.R."/>
            <person name="Patrignani A."/>
            <person name="Gruter S."/>
            <person name="Poveda L."/>
            <person name="Shimizu-Inatsugi R."/>
            <person name="Baeten J."/>
            <person name="Francoijs K.J."/>
            <person name="Nataraja K.N."/>
            <person name="Reddy Y.A.N."/>
            <person name="Phadnis S."/>
            <person name="Ravikumar R.L."/>
            <person name="Schlapbach R."/>
            <person name="Sreeman S.M."/>
            <person name="Shimizu K.K."/>
        </authorList>
    </citation>
    <scope>NUCLEOTIDE SEQUENCE</scope>
</reference>
<gene>
    <name evidence="1" type="primary">ga21953</name>
    <name evidence="1" type="ORF">PR202_ga21953</name>
</gene>
<comment type="caution">
    <text evidence="1">The sequence shown here is derived from an EMBL/GenBank/DDBJ whole genome shotgun (WGS) entry which is preliminary data.</text>
</comment>
<evidence type="ECO:0000313" key="2">
    <source>
        <dbReference type="Proteomes" id="UP001054889"/>
    </source>
</evidence>
<name>A0AAV5D1T4_ELECO</name>
<organism evidence="1 2">
    <name type="scientific">Eleusine coracana subsp. coracana</name>
    <dbReference type="NCBI Taxonomy" id="191504"/>
    <lineage>
        <taxon>Eukaryota</taxon>
        <taxon>Viridiplantae</taxon>
        <taxon>Streptophyta</taxon>
        <taxon>Embryophyta</taxon>
        <taxon>Tracheophyta</taxon>
        <taxon>Spermatophyta</taxon>
        <taxon>Magnoliopsida</taxon>
        <taxon>Liliopsida</taxon>
        <taxon>Poales</taxon>
        <taxon>Poaceae</taxon>
        <taxon>PACMAD clade</taxon>
        <taxon>Chloridoideae</taxon>
        <taxon>Cynodonteae</taxon>
        <taxon>Eleusininae</taxon>
        <taxon>Eleusine</taxon>
    </lineage>
</organism>
<sequence length="82" mass="9656">MKQCLSVGGKELLIQSVAQAIPIYSMSCFKLSIGLCKHMLSLFGNFWWGSKEVREKRFGWRGMSWSWQNTWTWDSETWSFLI</sequence>
<keyword evidence="2" id="KW-1185">Reference proteome</keyword>